<evidence type="ECO:0000313" key="2">
    <source>
        <dbReference type="EMBL" id="EFI93989.1"/>
    </source>
</evidence>
<feature type="region of interest" description="Disordered" evidence="1">
    <location>
        <begin position="228"/>
        <end position="252"/>
    </location>
</feature>
<dbReference type="VEuPathDB" id="FungiDB:SCHCODRAFT_02692011"/>
<accession>D8QDH5</accession>
<sequence length="558" mass="61805">MGSAWSDVIGDSSSEDGHNDPLRWEGSYYHPTSSDVDIVENGLVKLGLPVELALYILDLAEYWVREILCERAGELVVKAIGSPKNSSTWCYLVSPPLSCRPRKIRFHVLSHDQGWGGPPDCRKTFRGSFSWTEVALMRPKRTEADNGKRLPANDEKPAPSSEGALSDAPYLPGRLTWVEATQAANFVDVTSDDPNDIALDDPLYEPVEIDGRTHRPLQHNRVAVRASESHEIEWREDEGEVEEYQGDRSDDTGAGYGGGFVRAIQEGDCIAVFARAQYPGWECHVEAVTIETFTGPGLYQPTPSEVNVVKTGLLKRGLPTELALHILDYAKYWTRETFCERTGNLVVKSIGTPNESSTWCYLVSPPLESKPRKLRFHVTSHDQGGGGEHFDYYNLFRGSHSWFEVALMRPRRLPIDESDEQQVSEAAPSWVEAAQAGDADFVDATAADPGAIALTSPRYEPVRINGLTHAPLQCNRVAVDTAERHTIEWRVDEDDVVRKWGIQSEDTGSAFGGGFVRAARPGDCIAVFARARGPGWENHVEAVTIEAFTGILTLRTIK</sequence>
<dbReference type="Proteomes" id="UP000007431">
    <property type="component" value="Unassembled WGS sequence"/>
</dbReference>
<dbReference type="HOGENOM" id="CLU_488479_0_0_1"/>
<proteinExistence type="predicted"/>
<reference evidence="2 3" key="1">
    <citation type="journal article" date="2010" name="Nat. Biotechnol.">
        <title>Genome sequence of the model mushroom Schizophyllum commune.</title>
        <authorList>
            <person name="Ohm R.A."/>
            <person name="de Jong J.F."/>
            <person name="Lugones L.G."/>
            <person name="Aerts A."/>
            <person name="Kothe E."/>
            <person name="Stajich J.E."/>
            <person name="de Vries R.P."/>
            <person name="Record E."/>
            <person name="Levasseur A."/>
            <person name="Baker S.E."/>
            <person name="Bartholomew K.A."/>
            <person name="Coutinho P.M."/>
            <person name="Erdmann S."/>
            <person name="Fowler T.J."/>
            <person name="Gathman A.C."/>
            <person name="Lombard V."/>
            <person name="Henrissat B."/>
            <person name="Knabe N."/>
            <person name="Kuees U."/>
            <person name="Lilly W.W."/>
            <person name="Lindquist E."/>
            <person name="Lucas S."/>
            <person name="Magnuson J.K."/>
            <person name="Piumi F."/>
            <person name="Raudaskoski M."/>
            <person name="Salamov A."/>
            <person name="Schmutz J."/>
            <person name="Schwarze F.W.M.R."/>
            <person name="vanKuyk P.A."/>
            <person name="Horton J.S."/>
            <person name="Grigoriev I.V."/>
            <person name="Woesten H.A.B."/>
        </authorList>
    </citation>
    <scope>NUCLEOTIDE SEQUENCE [LARGE SCALE GENOMIC DNA]</scope>
    <source>
        <strain evidence="3">H4-8 / FGSC 9210</strain>
    </source>
</reference>
<evidence type="ECO:0000256" key="1">
    <source>
        <dbReference type="SAM" id="MobiDB-lite"/>
    </source>
</evidence>
<feature type="compositionally biased region" description="Basic and acidic residues" evidence="1">
    <location>
        <begin position="140"/>
        <end position="157"/>
    </location>
</feature>
<gene>
    <name evidence="2" type="ORF">SCHCODRAFT_236938</name>
</gene>
<name>D8QDH5_SCHCM</name>
<feature type="region of interest" description="Disordered" evidence="1">
    <location>
        <begin position="140"/>
        <end position="166"/>
    </location>
</feature>
<protein>
    <submittedName>
        <fullName evidence="2">Uncharacterized protein</fullName>
    </submittedName>
</protein>
<dbReference type="STRING" id="578458.D8QDH5"/>
<organism evidence="3">
    <name type="scientific">Schizophyllum commune (strain H4-8 / FGSC 9210)</name>
    <name type="common">Split gill fungus</name>
    <dbReference type="NCBI Taxonomy" id="578458"/>
    <lineage>
        <taxon>Eukaryota</taxon>
        <taxon>Fungi</taxon>
        <taxon>Dikarya</taxon>
        <taxon>Basidiomycota</taxon>
        <taxon>Agaricomycotina</taxon>
        <taxon>Agaricomycetes</taxon>
        <taxon>Agaricomycetidae</taxon>
        <taxon>Agaricales</taxon>
        <taxon>Schizophyllaceae</taxon>
        <taxon>Schizophyllum</taxon>
    </lineage>
</organism>
<dbReference type="InParanoid" id="D8QDH5"/>
<dbReference type="KEGG" id="scm:SCHCO_02692011"/>
<dbReference type="AlphaFoldDB" id="D8QDH5"/>
<feature type="compositionally biased region" description="Acidic residues" evidence="1">
    <location>
        <begin position="234"/>
        <end position="244"/>
    </location>
</feature>
<dbReference type="OrthoDB" id="66095at2759"/>
<dbReference type="EMBL" id="GL377310">
    <property type="protein sequence ID" value="EFI93989.1"/>
    <property type="molecule type" value="Genomic_DNA"/>
</dbReference>
<dbReference type="RefSeq" id="XP_003028892.1">
    <property type="nucleotide sequence ID" value="XM_003028846.1"/>
</dbReference>
<keyword evidence="3" id="KW-1185">Reference proteome</keyword>
<dbReference type="eggNOG" id="ENOG502RHMQ">
    <property type="taxonomic scope" value="Eukaryota"/>
</dbReference>
<evidence type="ECO:0000313" key="3">
    <source>
        <dbReference type="Proteomes" id="UP000007431"/>
    </source>
</evidence>
<dbReference type="GeneID" id="9590384"/>